<name>A0A6L2JJX1_TANCI</name>
<evidence type="ECO:0000313" key="2">
    <source>
        <dbReference type="EMBL" id="GEU37331.1"/>
    </source>
</evidence>
<sequence>MNIVMENPNHPNDPNVPEGEQVPAAPDGFAPRWIGEHDPNTNNGWIEWDVPLGGEMNEPMIDPKVDEEVMDDDWDDEVEWLLAPVTPPNSTIYTSCINQFWTSAKVKTVNDEIRIQALVDGKRVNIKESFIRHTLRLDDPEGTSCLTNIEIFEGLAKTSAKTTSWNEFSSTMASTIIFLATNQKFNFSRYILLSLVKNIEAGVPFFMFPRIVQLIINHQLGDIAHHKEIFDTRSLTKKVFANMKRVGTGFSREVTPLFDNMLVQAHEEIAKQTLPSPSNDPLPSGKDTLKLKELIDLCTNFSNKIFELESKVINIKSTYQERIDKLEGRVERLEEENRVLKELKSASTDDAAKPIMEKEKSSKQEGK</sequence>
<feature type="region of interest" description="Disordered" evidence="1">
    <location>
        <begin position="1"/>
        <end position="24"/>
    </location>
</feature>
<accession>A0A6L2JJX1</accession>
<dbReference type="EMBL" id="BKCJ010000917">
    <property type="protein sequence ID" value="GEU37331.1"/>
    <property type="molecule type" value="Genomic_DNA"/>
</dbReference>
<comment type="caution">
    <text evidence="2">The sequence shown here is derived from an EMBL/GenBank/DDBJ whole genome shotgun (WGS) entry which is preliminary data.</text>
</comment>
<evidence type="ECO:0008006" key="3">
    <source>
        <dbReference type="Google" id="ProtNLM"/>
    </source>
</evidence>
<reference evidence="2" key="1">
    <citation type="journal article" date="2019" name="Sci. Rep.">
        <title>Draft genome of Tanacetum cinerariifolium, the natural source of mosquito coil.</title>
        <authorList>
            <person name="Yamashiro T."/>
            <person name="Shiraishi A."/>
            <person name="Satake H."/>
            <person name="Nakayama K."/>
        </authorList>
    </citation>
    <scope>NUCLEOTIDE SEQUENCE</scope>
</reference>
<dbReference type="AlphaFoldDB" id="A0A6L2JJX1"/>
<feature type="region of interest" description="Disordered" evidence="1">
    <location>
        <begin position="342"/>
        <end position="367"/>
    </location>
</feature>
<feature type="compositionally biased region" description="Basic and acidic residues" evidence="1">
    <location>
        <begin position="350"/>
        <end position="367"/>
    </location>
</feature>
<protein>
    <recommendedName>
        <fullName evidence="3">Synaptobrevin, longin-like domain protein</fullName>
    </recommendedName>
</protein>
<proteinExistence type="predicted"/>
<evidence type="ECO:0000256" key="1">
    <source>
        <dbReference type="SAM" id="MobiDB-lite"/>
    </source>
</evidence>
<gene>
    <name evidence="2" type="ORF">Tci_009309</name>
</gene>
<organism evidence="2">
    <name type="scientific">Tanacetum cinerariifolium</name>
    <name type="common">Dalmatian daisy</name>
    <name type="synonym">Chrysanthemum cinerariifolium</name>
    <dbReference type="NCBI Taxonomy" id="118510"/>
    <lineage>
        <taxon>Eukaryota</taxon>
        <taxon>Viridiplantae</taxon>
        <taxon>Streptophyta</taxon>
        <taxon>Embryophyta</taxon>
        <taxon>Tracheophyta</taxon>
        <taxon>Spermatophyta</taxon>
        <taxon>Magnoliopsida</taxon>
        <taxon>eudicotyledons</taxon>
        <taxon>Gunneridae</taxon>
        <taxon>Pentapetalae</taxon>
        <taxon>asterids</taxon>
        <taxon>campanulids</taxon>
        <taxon>Asterales</taxon>
        <taxon>Asteraceae</taxon>
        <taxon>Asteroideae</taxon>
        <taxon>Anthemideae</taxon>
        <taxon>Anthemidinae</taxon>
        <taxon>Tanacetum</taxon>
    </lineage>
</organism>